<organism evidence="1 2">
    <name type="scientific">Nocardioides aquiterrae</name>
    <dbReference type="NCBI Taxonomy" id="203799"/>
    <lineage>
        <taxon>Bacteria</taxon>
        <taxon>Bacillati</taxon>
        <taxon>Actinomycetota</taxon>
        <taxon>Actinomycetes</taxon>
        <taxon>Propionibacteriales</taxon>
        <taxon>Nocardioidaceae</taxon>
        <taxon>Nocardioides</taxon>
    </lineage>
</organism>
<keyword evidence="1" id="KW-0238">DNA-binding</keyword>
<reference evidence="2" key="1">
    <citation type="journal article" date="2019" name="Int. J. Syst. Evol. Microbiol.">
        <title>The Global Catalogue of Microorganisms (GCM) 10K type strain sequencing project: providing services to taxonomists for standard genome sequencing and annotation.</title>
        <authorList>
            <consortium name="The Broad Institute Genomics Platform"/>
            <consortium name="The Broad Institute Genome Sequencing Center for Infectious Disease"/>
            <person name="Wu L."/>
            <person name="Ma J."/>
        </authorList>
    </citation>
    <scope>NUCLEOTIDE SEQUENCE [LARGE SCALE GENOMIC DNA]</scope>
    <source>
        <strain evidence="2">JCM 11813</strain>
    </source>
</reference>
<keyword evidence="2" id="KW-1185">Reference proteome</keyword>
<dbReference type="PANTHER" id="PTHR38479">
    <property type="entry name" value="LMO0824 PROTEIN"/>
    <property type="match status" value="1"/>
</dbReference>
<comment type="caution">
    <text evidence="1">The sequence shown here is derived from an EMBL/GenBank/DDBJ whole genome shotgun (WGS) entry which is preliminary data.</text>
</comment>
<dbReference type="Proteomes" id="UP001499979">
    <property type="component" value="Unassembled WGS sequence"/>
</dbReference>
<proteinExistence type="predicted"/>
<protein>
    <submittedName>
        <fullName evidence="1">Winged helix DNA-binding domain-containing protein</fullName>
    </submittedName>
</protein>
<sequence>MVARRAEVLTRAIVSGALSVVFGRMGHMRTVTDVERRHRLARRHALAPGHHATDPVAATRAMTVLHATEAPTVYVSLWARVDGLTVADVDRALYDDRTLVKQLAMRRTLFVFPRELLPAAWGSASARVAAAHRVRLAKDAERAGIADDGAAWIDAAERATLARLADGAELSAQELREQVPELTGHLHVSPGKSYGGHFPIAPRVLTQLGVEGKIVRGHNGGHWRTARPRWTAMETWLGEPPEPAKEREGFAELVGRWLATFGPGTEADLVWWLGGTKAAVRGALADVGAVEVAFEDGRPAYLLPQDDAEVPSVEPWAALLPVLDPTVMGWKERDFYLGPHGPLLFDSNGNAGTTAWWDGRIVGCWAQDPDGVVVLNVLEDVGADARSALEAEAARLTAWLGGHRVSTVYPSVAMKEAVRP</sequence>
<gene>
    <name evidence="1" type="ORF">GCM10009606_44760</name>
</gene>
<dbReference type="InterPro" id="IPR009351">
    <property type="entry name" value="AlkZ-like"/>
</dbReference>
<dbReference type="PANTHER" id="PTHR38479:SF2">
    <property type="entry name" value="WINGED HELIX DNA-BINDING DOMAIN-CONTAINING PROTEIN"/>
    <property type="match status" value="1"/>
</dbReference>
<dbReference type="Pfam" id="PF06224">
    <property type="entry name" value="AlkZ-like"/>
    <property type="match status" value="1"/>
</dbReference>
<dbReference type="EMBL" id="BAAAJE010000030">
    <property type="protein sequence ID" value="GAA1161821.1"/>
    <property type="molecule type" value="Genomic_DNA"/>
</dbReference>
<accession>A0ABP4FBV3</accession>
<evidence type="ECO:0000313" key="1">
    <source>
        <dbReference type="EMBL" id="GAA1161821.1"/>
    </source>
</evidence>
<name>A0ABP4FBV3_9ACTN</name>
<dbReference type="GO" id="GO:0003677">
    <property type="term" value="F:DNA binding"/>
    <property type="evidence" value="ECO:0007669"/>
    <property type="project" value="UniProtKB-KW"/>
</dbReference>
<evidence type="ECO:0000313" key="2">
    <source>
        <dbReference type="Proteomes" id="UP001499979"/>
    </source>
</evidence>